<dbReference type="Pfam" id="PF01127">
    <property type="entry name" value="Sdh_cyt"/>
    <property type="match status" value="1"/>
</dbReference>
<dbReference type="InterPro" id="IPR016002">
    <property type="entry name" value="Succ_DH_cyt_b558_Firmicute"/>
</dbReference>
<comment type="subcellular location">
    <subcellularLocation>
        <location evidence="1">Membrane</location>
    </subcellularLocation>
</comment>
<evidence type="ECO:0000256" key="4">
    <source>
        <dbReference type="ARBA" id="ARBA00022723"/>
    </source>
</evidence>
<keyword evidence="7 9" id="KW-0472">Membrane</keyword>
<dbReference type="Gene3D" id="1.20.1300.10">
    <property type="entry name" value="Fumarate reductase/succinate dehydrogenase, transmembrane subunit"/>
    <property type="match status" value="1"/>
</dbReference>
<dbReference type="InterPro" id="IPR000701">
    <property type="entry name" value="SuccDH_FuR_B_TM-su"/>
</dbReference>
<keyword evidence="3 9" id="KW-0812">Transmembrane</keyword>
<evidence type="ECO:0000313" key="11">
    <source>
        <dbReference type="Proteomes" id="UP000199017"/>
    </source>
</evidence>
<name>A0A1G8F1H1_9BACI</name>
<accession>A0A1G8F1H1</accession>
<feature type="transmembrane region" description="Helical" evidence="9">
    <location>
        <begin position="178"/>
        <end position="202"/>
    </location>
</feature>
<evidence type="ECO:0000313" key="10">
    <source>
        <dbReference type="EMBL" id="SDH75960.1"/>
    </source>
</evidence>
<dbReference type="SUPFAM" id="SSF81343">
    <property type="entry name" value="Fumarate reductase respiratory complex transmembrane subunits"/>
    <property type="match status" value="1"/>
</dbReference>
<dbReference type="AlphaFoldDB" id="A0A1G8F1H1"/>
<feature type="transmembrane region" description="Helical" evidence="9">
    <location>
        <begin position="91"/>
        <end position="115"/>
    </location>
</feature>
<gene>
    <name evidence="10" type="ORF">SAMN05216352_102479</name>
</gene>
<dbReference type="NCBIfam" id="TIGR02046">
    <property type="entry name" value="sdhC_b558_fam"/>
    <property type="match status" value="1"/>
</dbReference>
<dbReference type="RefSeq" id="WP_091581935.1">
    <property type="nucleotide sequence ID" value="NZ_FNDU01000002.1"/>
</dbReference>
<feature type="binding site" description="axial binding residue" evidence="8">
    <location>
        <position position="113"/>
    </location>
    <ligand>
        <name>heme</name>
        <dbReference type="ChEBI" id="CHEBI:30413"/>
    </ligand>
    <ligandPart>
        <name>Fe</name>
        <dbReference type="ChEBI" id="CHEBI:18248"/>
    </ligandPart>
</feature>
<feature type="binding site" description="axial binding residue" evidence="8">
    <location>
        <position position="70"/>
    </location>
    <ligand>
        <name>heme</name>
        <dbReference type="ChEBI" id="CHEBI:30413"/>
    </ligand>
    <ligandPart>
        <name>Fe</name>
        <dbReference type="ChEBI" id="CHEBI:18248"/>
    </ligandPart>
</feature>
<evidence type="ECO:0000256" key="9">
    <source>
        <dbReference type="SAM" id="Phobius"/>
    </source>
</evidence>
<feature type="transmembrane region" description="Helical" evidence="9">
    <location>
        <begin position="56"/>
        <end position="79"/>
    </location>
</feature>
<dbReference type="OrthoDB" id="9789209at2"/>
<evidence type="ECO:0000256" key="1">
    <source>
        <dbReference type="ARBA" id="ARBA00004370"/>
    </source>
</evidence>
<evidence type="ECO:0000256" key="5">
    <source>
        <dbReference type="ARBA" id="ARBA00022989"/>
    </source>
</evidence>
<evidence type="ECO:0000256" key="8">
    <source>
        <dbReference type="PIRSR" id="PIRSR000170-1"/>
    </source>
</evidence>
<dbReference type="GO" id="GO:0046872">
    <property type="term" value="F:metal ion binding"/>
    <property type="evidence" value="ECO:0007669"/>
    <property type="project" value="UniProtKB-KW"/>
</dbReference>
<evidence type="ECO:0000256" key="7">
    <source>
        <dbReference type="ARBA" id="ARBA00023136"/>
    </source>
</evidence>
<evidence type="ECO:0000256" key="3">
    <source>
        <dbReference type="ARBA" id="ARBA00022692"/>
    </source>
</evidence>
<feature type="binding site" description="axial binding residue" evidence="8">
    <location>
        <position position="155"/>
    </location>
    <ligand>
        <name>heme</name>
        <dbReference type="ChEBI" id="CHEBI:30413"/>
    </ligand>
    <ligandPart>
        <name>Fe</name>
        <dbReference type="ChEBI" id="CHEBI:18248"/>
    </ligandPart>
</feature>
<keyword evidence="5 9" id="KW-1133">Transmembrane helix</keyword>
<keyword evidence="6 8" id="KW-0408">Iron</keyword>
<organism evidence="10 11">
    <name type="scientific">Alteribacillus bidgolensis</name>
    <dbReference type="NCBI Taxonomy" id="930129"/>
    <lineage>
        <taxon>Bacteria</taxon>
        <taxon>Bacillati</taxon>
        <taxon>Bacillota</taxon>
        <taxon>Bacilli</taxon>
        <taxon>Bacillales</taxon>
        <taxon>Bacillaceae</taxon>
        <taxon>Alteribacillus</taxon>
    </lineage>
</organism>
<keyword evidence="2 8" id="KW-0349">Heme</keyword>
<dbReference type="EMBL" id="FNDU01000002">
    <property type="protein sequence ID" value="SDH75960.1"/>
    <property type="molecule type" value="Genomic_DNA"/>
</dbReference>
<dbReference type="InterPro" id="IPR011138">
    <property type="entry name" value="Cytochrome_b-558"/>
</dbReference>
<feature type="transmembrane region" description="Helical" evidence="9">
    <location>
        <begin position="12"/>
        <end position="36"/>
    </location>
</feature>
<dbReference type="InterPro" id="IPR034804">
    <property type="entry name" value="SQR/QFR_C/D"/>
</dbReference>
<reference evidence="10 11" key="1">
    <citation type="submission" date="2016-10" db="EMBL/GenBank/DDBJ databases">
        <authorList>
            <person name="de Groot N.N."/>
        </authorList>
    </citation>
    <scope>NUCLEOTIDE SEQUENCE [LARGE SCALE GENOMIC DNA]</scope>
    <source>
        <strain evidence="11">P4B,CCM 7963,CECT 7998,DSM 25260,IBRC-M 10614,KCTC 13821</strain>
    </source>
</reference>
<feature type="binding site" description="axial binding residue" evidence="8">
    <location>
        <position position="28"/>
    </location>
    <ligand>
        <name>heme</name>
        <dbReference type="ChEBI" id="CHEBI:30413"/>
    </ligand>
    <ligandPart>
        <name>Fe</name>
        <dbReference type="ChEBI" id="CHEBI:18248"/>
    </ligandPart>
</feature>
<evidence type="ECO:0000256" key="2">
    <source>
        <dbReference type="ARBA" id="ARBA00022617"/>
    </source>
</evidence>
<feature type="transmembrane region" description="Helical" evidence="9">
    <location>
        <begin position="135"/>
        <end position="157"/>
    </location>
</feature>
<dbReference type="Proteomes" id="UP000199017">
    <property type="component" value="Unassembled WGS sequence"/>
</dbReference>
<dbReference type="CDD" id="cd03497">
    <property type="entry name" value="SQR_TypeB_1_TM"/>
    <property type="match status" value="1"/>
</dbReference>
<protein>
    <submittedName>
        <fullName evidence="10">Succinate dehydrogenase subunit C</fullName>
    </submittedName>
</protein>
<sequence>MAENREFMNRRLHSLLGVIPIGIYLVQHLTVNFFATRGAEAFNEAAHFMETLPFRLFLEIVVIYLPILFHAIYGLYIVFQGKSNTKRYGYFRNWMFLVQRITGVYLVIFIAWHVWETRVQAAMGATVNYDMMADILSSNFMLIFYIIGVLSATFHFSNGLWSFLVSWGITVSPRSQQIATYATVAIFIALSLVGMGALLAFINPDLANI</sequence>
<keyword evidence="11" id="KW-1185">Reference proteome</keyword>
<evidence type="ECO:0000256" key="6">
    <source>
        <dbReference type="ARBA" id="ARBA00023004"/>
    </source>
</evidence>
<dbReference type="PIRSF" id="PIRSF000170">
    <property type="entry name" value="Succ_dh_cyt_b558"/>
    <property type="match status" value="1"/>
</dbReference>
<dbReference type="GO" id="GO:0016020">
    <property type="term" value="C:membrane"/>
    <property type="evidence" value="ECO:0007669"/>
    <property type="project" value="UniProtKB-SubCell"/>
</dbReference>
<keyword evidence="4 8" id="KW-0479">Metal-binding</keyword>
<proteinExistence type="predicted"/>
<dbReference type="STRING" id="930129.SAMN05216352_102479"/>